<evidence type="ECO:0000313" key="1">
    <source>
        <dbReference type="EMBL" id="KAF2468494.1"/>
    </source>
</evidence>
<evidence type="ECO:0000313" key="2">
    <source>
        <dbReference type="Proteomes" id="UP000799755"/>
    </source>
</evidence>
<keyword evidence="2" id="KW-1185">Reference proteome</keyword>
<comment type="caution">
    <text evidence="1">The sequence shown here is derived from an EMBL/GenBank/DDBJ whole genome shotgun (WGS) entry which is preliminary data.</text>
</comment>
<sequence>MPARTRTSNQSADFKVYYSTKVPKQKVFPHRAKKVRVKPANKNVEAEYKQLTFQPEALRRRVVVEDSDEEAKEEEEEEGEEEEEEGEEEEEVVERAESNTSQTTERTANTMLMEKGKKRNSDVIANPVLDGVTAPETPAAKHRRMSTIKPENDVESTALSESDEEEKRFRRRTQSTMTQLVSGRKSRRGEKELEFKPVKRMGAGRSKGVQPKGKSDSQRTLTQMIPGLIPLSSGWEDEENGEEIPPYLAGSMTVQDYDDEESDTYNPALRRRLPQPGVFRPVEEDGEDIAAHSALHRRVPLGDADEGTRESQLVSHGIFLLSDVEDEEVNERHLAAHGIFPLEDDEDDEYQPTQIVHAPVKRKRTSRHPPPQENIKPTRTPHGKLAVRNPKKSRFSLLSTPQRRRVTEIASSQSPPNTPLSTQSFTENMSRSPLKERSNNTVQDTPSKRINVTFQTPAKISKLTTPSKRRFASGIVPDSDEEEEDVWSEHQDSFKSLAIGAETQAMVHGIDHLVQTRHVGAETQAILIQIDQACANAEEDAAWNTRDLSPELGNWSLGDRSGDAPRELERYYVPANMKAGTGPQSHLTSPVHVKKESMDEELLDLSNNGEDPKPSPGPHEAEPTKRLRLTQHNNVSTDLNGLLIQVPRSPSPAHPETQRSHSSKAEHQLQSEWQSYSQFRPQTSLPSSLHDALEAFGYQPTPFPAPMSRPGSIPSSTSMTNLSQATTVDGTQMVPNKRIVTPRKTMLHSQLIASDPTPTKTPSRASSSQPFVSPLRPLPLIIPSSFPSPGQAGMPDWSTPVLARDAFGTSNQWADSVDDFSIPPRPPLEDDDCDK</sequence>
<dbReference type="EMBL" id="MU003515">
    <property type="protein sequence ID" value="KAF2468494.1"/>
    <property type="molecule type" value="Genomic_DNA"/>
</dbReference>
<accession>A0ACB6QNA1</accession>
<protein>
    <submittedName>
        <fullName evidence="1">Uncharacterized protein</fullName>
    </submittedName>
</protein>
<reference evidence="1" key="1">
    <citation type="journal article" date="2020" name="Stud. Mycol.">
        <title>101 Dothideomycetes genomes: a test case for predicting lifestyles and emergence of pathogens.</title>
        <authorList>
            <person name="Haridas S."/>
            <person name="Albert R."/>
            <person name="Binder M."/>
            <person name="Bloem J."/>
            <person name="Labutti K."/>
            <person name="Salamov A."/>
            <person name="Andreopoulos B."/>
            <person name="Baker S."/>
            <person name="Barry K."/>
            <person name="Bills G."/>
            <person name="Bluhm B."/>
            <person name="Cannon C."/>
            <person name="Castanera R."/>
            <person name="Culley D."/>
            <person name="Daum C."/>
            <person name="Ezra D."/>
            <person name="Gonzalez J."/>
            <person name="Henrissat B."/>
            <person name="Kuo A."/>
            <person name="Liang C."/>
            <person name="Lipzen A."/>
            <person name="Lutzoni F."/>
            <person name="Magnuson J."/>
            <person name="Mondo S."/>
            <person name="Nolan M."/>
            <person name="Ohm R."/>
            <person name="Pangilinan J."/>
            <person name="Park H.-J."/>
            <person name="Ramirez L."/>
            <person name="Alfaro M."/>
            <person name="Sun H."/>
            <person name="Tritt A."/>
            <person name="Yoshinaga Y."/>
            <person name="Zwiers L.-H."/>
            <person name="Turgeon B."/>
            <person name="Goodwin S."/>
            <person name="Spatafora J."/>
            <person name="Crous P."/>
            <person name="Grigoriev I."/>
        </authorList>
    </citation>
    <scope>NUCLEOTIDE SEQUENCE</scope>
    <source>
        <strain evidence="1">ATCC 200398</strain>
    </source>
</reference>
<organism evidence="1 2">
    <name type="scientific">Lindgomyces ingoldianus</name>
    <dbReference type="NCBI Taxonomy" id="673940"/>
    <lineage>
        <taxon>Eukaryota</taxon>
        <taxon>Fungi</taxon>
        <taxon>Dikarya</taxon>
        <taxon>Ascomycota</taxon>
        <taxon>Pezizomycotina</taxon>
        <taxon>Dothideomycetes</taxon>
        <taxon>Pleosporomycetidae</taxon>
        <taxon>Pleosporales</taxon>
        <taxon>Lindgomycetaceae</taxon>
        <taxon>Lindgomyces</taxon>
    </lineage>
</organism>
<proteinExistence type="predicted"/>
<gene>
    <name evidence="1" type="ORF">BDR25DRAFT_55313</name>
</gene>
<dbReference type="Proteomes" id="UP000799755">
    <property type="component" value="Unassembled WGS sequence"/>
</dbReference>
<name>A0ACB6QNA1_9PLEO</name>